<evidence type="ECO:0008006" key="3">
    <source>
        <dbReference type="Google" id="ProtNLM"/>
    </source>
</evidence>
<feature type="transmembrane region" description="Helical" evidence="1">
    <location>
        <begin position="294"/>
        <end position="312"/>
    </location>
</feature>
<keyword evidence="1" id="KW-0472">Membrane</keyword>
<feature type="transmembrane region" description="Helical" evidence="1">
    <location>
        <begin position="324"/>
        <end position="343"/>
    </location>
</feature>
<feature type="non-terminal residue" evidence="2">
    <location>
        <position position="554"/>
    </location>
</feature>
<evidence type="ECO:0000256" key="1">
    <source>
        <dbReference type="SAM" id="Phobius"/>
    </source>
</evidence>
<accession>A0A382D1F6</accession>
<evidence type="ECO:0000313" key="2">
    <source>
        <dbReference type="EMBL" id="SVB32288.1"/>
    </source>
</evidence>
<protein>
    <recommendedName>
        <fullName evidence="3">Glycosyltransferase RgtA/B/C/D-like domain-containing protein</fullName>
    </recommendedName>
</protein>
<feature type="transmembrane region" description="Helical" evidence="1">
    <location>
        <begin position="452"/>
        <end position="471"/>
    </location>
</feature>
<feature type="transmembrane region" description="Helical" evidence="1">
    <location>
        <begin position="223"/>
        <end position="242"/>
    </location>
</feature>
<feature type="transmembrane region" description="Helical" evidence="1">
    <location>
        <begin position="483"/>
        <end position="499"/>
    </location>
</feature>
<feature type="transmembrane region" description="Helical" evidence="1">
    <location>
        <begin position="363"/>
        <end position="387"/>
    </location>
</feature>
<feature type="transmembrane region" description="Helical" evidence="1">
    <location>
        <begin position="399"/>
        <end position="419"/>
    </location>
</feature>
<reference evidence="2" key="1">
    <citation type="submission" date="2018-05" db="EMBL/GenBank/DDBJ databases">
        <authorList>
            <person name="Lanie J.A."/>
            <person name="Ng W.-L."/>
            <person name="Kazmierczak K.M."/>
            <person name="Andrzejewski T.M."/>
            <person name="Davidsen T.M."/>
            <person name="Wayne K.J."/>
            <person name="Tettelin H."/>
            <person name="Glass J.I."/>
            <person name="Rusch D."/>
            <person name="Podicherti R."/>
            <person name="Tsui H.-C.T."/>
            <person name="Winkler M.E."/>
        </authorList>
    </citation>
    <scope>NUCLEOTIDE SEQUENCE</scope>
</reference>
<keyword evidence="1" id="KW-0812">Transmembrane</keyword>
<feature type="transmembrane region" description="Helical" evidence="1">
    <location>
        <begin position="76"/>
        <end position="94"/>
    </location>
</feature>
<sequence>MFYKNILFYGVWLLLTIPLAYWFSYPLDTLIRHHSFGETHPTLGLWILNWQLSQLSSGNLDQLFTGNSFYPLDRPIYLSPSFFSTVVLTLPVFLVTQDPYICYGVAIFSSHVLSSLGMLLLARRLKLDRAAALLAAMIFTFSESRYGFSATITLTQVQWMPFTLLCVHKYFDEGRVIFLYWASLFYLMQVTASAYHGIFFSMILLLFVCVLVYQQDNLKFKKFALDIASPILIVGTVASIYFTPYLQEAHEFGFERSIVEQSVYGAPLASFLSSPSSHFLSPWTSHFRHIDGSISPRYLPILLTAVALLIIRKNTLATKVLLPLKLRSFAVGVIFLTLVLWFFKNSITTLGQKIYPDLVLHPQLVSTVLLTPLFLVMIACFFRTNFFRKIYQGLRAEKIFLLYFSVATLAFVVSLGPIIKLYENQHIMVNPIATFLYYAFPGFSSIRAISRMAVLIPLGLGITAGIAYMLIKVRLDKPLFKKIFSFFVFTLFLLEIYPAKGFHVPYKQVENKLDEVYLWLKEIPEGPVMEWPMTAGGSVYLERSITHRQRLVNG</sequence>
<feature type="transmembrane region" description="Helical" evidence="1">
    <location>
        <begin position="100"/>
        <end position="121"/>
    </location>
</feature>
<feature type="transmembrane region" description="Helical" evidence="1">
    <location>
        <begin position="178"/>
        <end position="211"/>
    </location>
</feature>
<keyword evidence="1" id="KW-1133">Transmembrane helix</keyword>
<proteinExistence type="predicted"/>
<organism evidence="2">
    <name type="scientific">marine metagenome</name>
    <dbReference type="NCBI Taxonomy" id="408172"/>
    <lineage>
        <taxon>unclassified sequences</taxon>
        <taxon>metagenomes</taxon>
        <taxon>ecological metagenomes</taxon>
    </lineage>
</organism>
<gene>
    <name evidence="2" type="ORF">METZ01_LOCUS185142</name>
</gene>
<name>A0A382D1F6_9ZZZZ</name>
<dbReference type="AlphaFoldDB" id="A0A382D1F6"/>
<dbReference type="EMBL" id="UINC01037180">
    <property type="protein sequence ID" value="SVB32288.1"/>
    <property type="molecule type" value="Genomic_DNA"/>
</dbReference>
<feature type="transmembrane region" description="Helical" evidence="1">
    <location>
        <begin position="6"/>
        <end position="25"/>
    </location>
</feature>